<proteinExistence type="predicted"/>
<dbReference type="InterPro" id="IPR043502">
    <property type="entry name" value="DNA/RNA_pol_sf"/>
</dbReference>
<keyword evidence="3" id="KW-1185">Reference proteome</keyword>
<evidence type="ECO:0000259" key="1">
    <source>
        <dbReference type="Pfam" id="PF07727"/>
    </source>
</evidence>
<reference evidence="2 3" key="2">
    <citation type="journal article" date="2017" name="Nature">
        <title>The Apostasia genome and the evolution of orchids.</title>
        <authorList>
            <person name="Zhang G.Q."/>
            <person name="Liu K.W."/>
            <person name="Li Z."/>
            <person name="Lohaus R."/>
            <person name="Hsiao Y.Y."/>
            <person name="Niu S.C."/>
            <person name="Wang J.Y."/>
            <person name="Lin Y.C."/>
            <person name="Xu Q."/>
            <person name="Chen L.J."/>
            <person name="Yoshida K."/>
            <person name="Fujiwara S."/>
            <person name="Wang Z.W."/>
            <person name="Zhang Y.Q."/>
            <person name="Mitsuda N."/>
            <person name="Wang M."/>
            <person name="Liu G.H."/>
            <person name="Pecoraro L."/>
            <person name="Huang H.X."/>
            <person name="Xiao X.J."/>
            <person name="Lin M."/>
            <person name="Wu X.Y."/>
            <person name="Wu W.L."/>
            <person name="Chen Y.Y."/>
            <person name="Chang S.B."/>
            <person name="Sakamoto S."/>
            <person name="Ohme-Takagi M."/>
            <person name="Yagi M."/>
            <person name="Zeng S.J."/>
            <person name="Shen C.Y."/>
            <person name="Yeh C.M."/>
            <person name="Luo Y.B."/>
            <person name="Tsai W.C."/>
            <person name="Van de Peer Y."/>
            <person name="Liu Z.J."/>
        </authorList>
    </citation>
    <scope>NUCLEOTIDE SEQUENCE [LARGE SCALE GENOMIC DNA]</scope>
    <source>
        <tissue evidence="2">The whole plant</tissue>
    </source>
</reference>
<evidence type="ECO:0000313" key="3">
    <source>
        <dbReference type="Proteomes" id="UP000233837"/>
    </source>
</evidence>
<dbReference type="PANTHER" id="PTHR11439:SF455">
    <property type="entry name" value="RLK (RECEPTOR-LIKE PROTEIN KINASE) 8, PUTATIVE-RELATED"/>
    <property type="match status" value="1"/>
</dbReference>
<evidence type="ECO:0000313" key="2">
    <source>
        <dbReference type="EMBL" id="PKU64415.1"/>
    </source>
</evidence>
<dbReference type="CDD" id="cd09272">
    <property type="entry name" value="RNase_HI_RT_Ty1"/>
    <property type="match status" value="1"/>
</dbReference>
<dbReference type="Proteomes" id="UP000233837">
    <property type="component" value="Unassembled WGS sequence"/>
</dbReference>
<gene>
    <name evidence="2" type="ORF">MA16_Dca025457</name>
</gene>
<dbReference type="AlphaFoldDB" id="A0A2I0VLY3"/>
<protein>
    <submittedName>
        <fullName evidence="2">Putative mitochondrial protein</fullName>
    </submittedName>
</protein>
<feature type="domain" description="Reverse transcriptase Ty1/copia-type" evidence="1">
    <location>
        <begin position="47"/>
        <end position="124"/>
    </location>
</feature>
<accession>A0A2I0VLY3</accession>
<dbReference type="SUPFAM" id="SSF56672">
    <property type="entry name" value="DNA/RNA polymerases"/>
    <property type="match status" value="1"/>
</dbReference>
<dbReference type="PANTHER" id="PTHR11439">
    <property type="entry name" value="GAG-POL-RELATED RETROTRANSPOSON"/>
    <property type="match status" value="1"/>
</dbReference>
<name>A0A2I0VLY3_9ASPA</name>
<dbReference type="EMBL" id="KZ503423">
    <property type="protein sequence ID" value="PKU64415.1"/>
    <property type="molecule type" value="Genomic_DNA"/>
</dbReference>
<organism evidence="2 3">
    <name type="scientific">Dendrobium catenatum</name>
    <dbReference type="NCBI Taxonomy" id="906689"/>
    <lineage>
        <taxon>Eukaryota</taxon>
        <taxon>Viridiplantae</taxon>
        <taxon>Streptophyta</taxon>
        <taxon>Embryophyta</taxon>
        <taxon>Tracheophyta</taxon>
        <taxon>Spermatophyta</taxon>
        <taxon>Magnoliopsida</taxon>
        <taxon>Liliopsida</taxon>
        <taxon>Asparagales</taxon>
        <taxon>Orchidaceae</taxon>
        <taxon>Epidendroideae</taxon>
        <taxon>Malaxideae</taxon>
        <taxon>Dendrobiinae</taxon>
        <taxon>Dendrobium</taxon>
    </lineage>
</organism>
<sequence>MTTDGTNIQYPTAYHGHESVSVANGSAVPIQNYGQGILPLPDSSLLLYVDDILLTGNCSTHINNLLHDLRSEFALKQLGQINLYLGIQISRTSDGFFLHQEHYVSKLLREAGFTDCKPCPTPITPTTRHSQHQTELFHDPSMYRRLAGSLQYLTITRPDISFATNQVCQHMQSPTTDDFIQLKRILRYLKGTATLGLPITPDDTTIQTYTDADWASDLSDRKSISGICTFIGPNLLSWPVKKQITVAKSSTEAEYRALSAATSEVIWLRRLAAELHLDQSSPTLIHCDNISAIAIAKNLIFHARTKHIEIDFQFIRQHIASGNIRIQHISSHDQIADILTKPFNISRFNFLRSKLTIR</sequence>
<dbReference type="InterPro" id="IPR013103">
    <property type="entry name" value="RVT_2"/>
</dbReference>
<dbReference type="Pfam" id="PF07727">
    <property type="entry name" value="RVT_2"/>
    <property type="match status" value="1"/>
</dbReference>
<reference evidence="2 3" key="1">
    <citation type="journal article" date="2016" name="Sci. Rep.">
        <title>The Dendrobium catenatum Lindl. genome sequence provides insights into polysaccharide synthase, floral development and adaptive evolution.</title>
        <authorList>
            <person name="Zhang G.Q."/>
            <person name="Xu Q."/>
            <person name="Bian C."/>
            <person name="Tsai W.C."/>
            <person name="Yeh C.M."/>
            <person name="Liu K.W."/>
            <person name="Yoshida K."/>
            <person name="Zhang L.S."/>
            <person name="Chang S.B."/>
            <person name="Chen F."/>
            <person name="Shi Y."/>
            <person name="Su Y.Y."/>
            <person name="Zhang Y.Q."/>
            <person name="Chen L.J."/>
            <person name="Yin Y."/>
            <person name="Lin M."/>
            <person name="Huang H."/>
            <person name="Deng H."/>
            <person name="Wang Z.W."/>
            <person name="Zhu S.L."/>
            <person name="Zhao X."/>
            <person name="Deng C."/>
            <person name="Niu S.C."/>
            <person name="Huang J."/>
            <person name="Wang M."/>
            <person name="Liu G.H."/>
            <person name="Yang H.J."/>
            <person name="Xiao X.J."/>
            <person name="Hsiao Y.Y."/>
            <person name="Wu W.L."/>
            <person name="Chen Y.Y."/>
            <person name="Mitsuda N."/>
            <person name="Ohme-Takagi M."/>
            <person name="Luo Y.B."/>
            <person name="Van de Peer Y."/>
            <person name="Liu Z.J."/>
        </authorList>
    </citation>
    <scope>NUCLEOTIDE SEQUENCE [LARGE SCALE GENOMIC DNA]</scope>
    <source>
        <tissue evidence="2">The whole plant</tissue>
    </source>
</reference>